<protein>
    <submittedName>
        <fullName evidence="1">Uncharacterized protein</fullName>
    </submittedName>
</protein>
<dbReference type="EMBL" id="VORO01000019">
    <property type="protein sequence ID" value="TXD87877.1"/>
    <property type="molecule type" value="Genomic_DNA"/>
</dbReference>
<keyword evidence="2" id="KW-1185">Reference proteome</keyword>
<dbReference type="AlphaFoldDB" id="A0A5C6ZDR2"/>
<dbReference type="Proteomes" id="UP000321578">
    <property type="component" value="Unassembled WGS sequence"/>
</dbReference>
<dbReference type="RefSeq" id="WP_147089868.1">
    <property type="nucleotide sequence ID" value="NZ_VORM01000018.1"/>
</dbReference>
<accession>A0A5C6ZDR2</accession>
<proteinExistence type="predicted"/>
<gene>
    <name evidence="1" type="ORF">ESY86_15535</name>
</gene>
<comment type="caution">
    <text evidence="1">The sequence shown here is derived from an EMBL/GenBank/DDBJ whole genome shotgun (WGS) entry which is preliminary data.</text>
</comment>
<evidence type="ECO:0000313" key="2">
    <source>
        <dbReference type="Proteomes" id="UP000321578"/>
    </source>
</evidence>
<evidence type="ECO:0000313" key="1">
    <source>
        <dbReference type="EMBL" id="TXD87877.1"/>
    </source>
</evidence>
<name>A0A5C6ZDR2_9FLAO</name>
<reference evidence="1 2" key="1">
    <citation type="submission" date="2019-08" db="EMBL/GenBank/DDBJ databases">
        <title>Genomes of Subsaximicrobium wynnwilliamsii strains.</title>
        <authorList>
            <person name="Bowman J.P."/>
        </authorList>
    </citation>
    <scope>NUCLEOTIDE SEQUENCE [LARGE SCALE GENOMIC DNA]</scope>
    <source>
        <strain evidence="1 2">2-80-2</strain>
    </source>
</reference>
<organism evidence="1 2">
    <name type="scientific">Subsaximicrobium wynnwilliamsii</name>
    <dbReference type="NCBI Taxonomy" id="291179"/>
    <lineage>
        <taxon>Bacteria</taxon>
        <taxon>Pseudomonadati</taxon>
        <taxon>Bacteroidota</taxon>
        <taxon>Flavobacteriia</taxon>
        <taxon>Flavobacteriales</taxon>
        <taxon>Flavobacteriaceae</taxon>
        <taxon>Subsaximicrobium</taxon>
    </lineage>
</organism>
<sequence length="241" mass="28987">MLKNLIYTIICLTSILSFSQTIKSIVEFKKVGDSLVENRLSEFDDSENLIKEVKYGNYDSRLKTFRNKIRTIEYSNGHRVSDYFCEHFVSEDTCVVRSFSTFEFDEKTGIEKQIKYESDSLIRFIRDTKKTKQMKSSKTFSWELSPVEKPDFEKAIVFMDTIFYDQEQRKIKRVSYNNRKQKPLIELYDYSDKKYTYQTIGRFRDTTLTFQYGKLRKLADKKSLNYIFQDPQNYSYEIEYY</sequence>
<dbReference type="OrthoDB" id="1345541at2"/>